<name>A0ABV6KG50_9BACI</name>
<feature type="region of interest" description="Disordered" evidence="1">
    <location>
        <begin position="46"/>
        <end position="66"/>
    </location>
</feature>
<reference evidence="2 3" key="1">
    <citation type="submission" date="2024-09" db="EMBL/GenBank/DDBJ databases">
        <authorList>
            <person name="Sun Q."/>
            <person name="Mori K."/>
        </authorList>
    </citation>
    <scope>NUCLEOTIDE SEQUENCE [LARGE SCALE GENOMIC DNA]</scope>
    <source>
        <strain evidence="2 3">NCAIM B.02610</strain>
    </source>
</reference>
<dbReference type="Proteomes" id="UP001589838">
    <property type="component" value="Unassembled WGS sequence"/>
</dbReference>
<comment type="caution">
    <text evidence="2">The sequence shown here is derived from an EMBL/GenBank/DDBJ whole genome shotgun (WGS) entry which is preliminary data.</text>
</comment>
<feature type="compositionally biased region" description="Basic and acidic residues" evidence="1">
    <location>
        <begin position="48"/>
        <end position="66"/>
    </location>
</feature>
<dbReference type="RefSeq" id="WP_335961066.1">
    <property type="nucleotide sequence ID" value="NZ_JAXBLX010000014.1"/>
</dbReference>
<proteinExistence type="predicted"/>
<gene>
    <name evidence="2" type="ORF">ACFFHM_16420</name>
</gene>
<dbReference type="EMBL" id="JBHLUX010000038">
    <property type="protein sequence ID" value="MFC0472040.1"/>
    <property type="molecule type" value="Genomic_DNA"/>
</dbReference>
<keyword evidence="3" id="KW-1185">Reference proteome</keyword>
<evidence type="ECO:0000313" key="3">
    <source>
        <dbReference type="Proteomes" id="UP001589838"/>
    </source>
</evidence>
<evidence type="ECO:0000313" key="2">
    <source>
        <dbReference type="EMBL" id="MFC0472040.1"/>
    </source>
</evidence>
<evidence type="ECO:0000256" key="1">
    <source>
        <dbReference type="SAM" id="MobiDB-lite"/>
    </source>
</evidence>
<organism evidence="2 3">
    <name type="scientific">Halalkalibacter kiskunsagensis</name>
    <dbReference type="NCBI Taxonomy" id="1548599"/>
    <lineage>
        <taxon>Bacteria</taxon>
        <taxon>Bacillati</taxon>
        <taxon>Bacillota</taxon>
        <taxon>Bacilli</taxon>
        <taxon>Bacillales</taxon>
        <taxon>Bacillaceae</taxon>
        <taxon>Halalkalibacter</taxon>
    </lineage>
</organism>
<accession>A0ABV6KG50</accession>
<protein>
    <submittedName>
        <fullName evidence="2">Uncharacterized protein</fullName>
    </submittedName>
</protein>
<sequence>MKDDKSSVREAEMLLKQFREEYAHEFGFHHSVQESDSKTNLMKYILNQKDKDADKENQEEKKKQRK</sequence>